<comment type="subcellular location">
    <subcellularLocation>
        <location evidence="1">Cell membrane</location>
        <topology evidence="1">Multi-pass membrane protein</topology>
    </subcellularLocation>
</comment>
<dbReference type="NCBIfam" id="TIGR00804">
    <property type="entry name" value="nupC"/>
    <property type="match status" value="1"/>
</dbReference>
<evidence type="ECO:0000259" key="9">
    <source>
        <dbReference type="Pfam" id="PF07662"/>
    </source>
</evidence>
<feature type="domain" description="Nucleoside transporter/FeoB GTPase Gate" evidence="10">
    <location>
        <begin position="319"/>
        <end position="417"/>
    </location>
</feature>
<feature type="transmembrane region" description="Helical" evidence="7">
    <location>
        <begin position="647"/>
        <end position="667"/>
    </location>
</feature>
<dbReference type="InterPro" id="IPR011642">
    <property type="entry name" value="Gate_dom"/>
</dbReference>
<dbReference type="InterPro" id="IPR011657">
    <property type="entry name" value="CNT_C_dom"/>
</dbReference>
<keyword evidence="12" id="KW-1185">Reference proteome</keyword>
<reference evidence="11 12" key="1">
    <citation type="submission" date="2024-11" db="EMBL/GenBank/DDBJ databases">
        <title>Chromosome-level genome assembly of the freshwater bivalve Anodonta woodiana.</title>
        <authorList>
            <person name="Chen X."/>
        </authorList>
    </citation>
    <scope>NUCLEOTIDE SEQUENCE [LARGE SCALE GENOMIC DNA]</scope>
    <source>
        <strain evidence="11">MN2024</strain>
        <tissue evidence="11">Gills</tissue>
    </source>
</reference>
<dbReference type="AlphaFoldDB" id="A0ABD3T6W1"/>
<feature type="transmembrane region" description="Helical" evidence="7">
    <location>
        <begin position="514"/>
        <end position="532"/>
    </location>
</feature>
<feature type="domain" description="Concentrative nucleoside transporter C-terminal" evidence="9">
    <location>
        <begin position="422"/>
        <end position="665"/>
    </location>
</feature>
<evidence type="ECO:0000256" key="5">
    <source>
        <dbReference type="ARBA" id="ARBA00022989"/>
    </source>
</evidence>
<dbReference type="InterPro" id="IPR008276">
    <property type="entry name" value="C_nuclsd_transpt"/>
</dbReference>
<evidence type="ECO:0000256" key="7">
    <source>
        <dbReference type="RuleBase" id="RU362018"/>
    </source>
</evidence>
<feature type="transmembrane region" description="Helical" evidence="7">
    <location>
        <begin position="394"/>
        <end position="416"/>
    </location>
</feature>
<organism evidence="11 12">
    <name type="scientific">Sinanodonta woodiana</name>
    <name type="common">Chinese pond mussel</name>
    <name type="synonym">Anodonta woodiana</name>
    <dbReference type="NCBI Taxonomy" id="1069815"/>
    <lineage>
        <taxon>Eukaryota</taxon>
        <taxon>Metazoa</taxon>
        <taxon>Spiralia</taxon>
        <taxon>Lophotrochozoa</taxon>
        <taxon>Mollusca</taxon>
        <taxon>Bivalvia</taxon>
        <taxon>Autobranchia</taxon>
        <taxon>Heteroconchia</taxon>
        <taxon>Palaeoheterodonta</taxon>
        <taxon>Unionida</taxon>
        <taxon>Unionoidea</taxon>
        <taxon>Unionidae</taxon>
        <taxon>Unioninae</taxon>
        <taxon>Sinanodonta</taxon>
    </lineage>
</organism>
<dbReference type="InterPro" id="IPR002668">
    <property type="entry name" value="CNT_N_dom"/>
</dbReference>
<dbReference type="PANTHER" id="PTHR10590:SF4">
    <property type="entry name" value="SOLUTE CARRIER FAMILY 28 MEMBER 3"/>
    <property type="match status" value="1"/>
</dbReference>
<dbReference type="EMBL" id="JBJQND010000019">
    <property type="protein sequence ID" value="KAL3832315.1"/>
    <property type="molecule type" value="Genomic_DNA"/>
</dbReference>
<feature type="transmembrane region" description="Helical" evidence="7">
    <location>
        <begin position="160"/>
        <end position="177"/>
    </location>
</feature>
<protein>
    <recommendedName>
        <fullName evidence="7">Sodium/nucleoside cotransporter</fullName>
    </recommendedName>
</protein>
<dbReference type="Pfam" id="PF07662">
    <property type="entry name" value="Nucleos_tra2_C"/>
    <property type="match status" value="1"/>
</dbReference>
<evidence type="ECO:0000256" key="4">
    <source>
        <dbReference type="ARBA" id="ARBA00022692"/>
    </source>
</evidence>
<comment type="caution">
    <text evidence="11">The sequence shown here is derived from an EMBL/GenBank/DDBJ whole genome shotgun (WGS) entry which is preliminary data.</text>
</comment>
<proteinExistence type="inferred from homology"/>
<dbReference type="InterPro" id="IPR018270">
    <property type="entry name" value="C_nuclsd_transpt_met_bac"/>
</dbReference>
<keyword evidence="5 7" id="KW-1133">Transmembrane helix</keyword>
<dbReference type="Proteomes" id="UP001634394">
    <property type="component" value="Unassembled WGS sequence"/>
</dbReference>
<dbReference type="PANTHER" id="PTHR10590">
    <property type="entry name" value="SODIUM/NUCLEOSIDE COTRANSPORTER"/>
    <property type="match status" value="1"/>
</dbReference>
<dbReference type="Pfam" id="PF01773">
    <property type="entry name" value="Nucleos_tra2_N"/>
    <property type="match status" value="1"/>
</dbReference>
<evidence type="ECO:0000313" key="11">
    <source>
        <dbReference type="EMBL" id="KAL3832315.1"/>
    </source>
</evidence>
<evidence type="ECO:0000313" key="12">
    <source>
        <dbReference type="Proteomes" id="UP001634394"/>
    </source>
</evidence>
<feature type="transmembrane region" description="Helical" evidence="7">
    <location>
        <begin position="466"/>
        <end position="494"/>
    </location>
</feature>
<keyword evidence="3" id="KW-1003">Cell membrane</keyword>
<evidence type="ECO:0000259" key="8">
    <source>
        <dbReference type="Pfam" id="PF01773"/>
    </source>
</evidence>
<feature type="transmembrane region" description="Helical" evidence="7">
    <location>
        <begin position="258"/>
        <end position="277"/>
    </location>
</feature>
<gene>
    <name evidence="11" type="ORF">ACJMK2_023969</name>
</gene>
<feature type="transmembrane region" description="Helical" evidence="7">
    <location>
        <begin position="209"/>
        <end position="229"/>
    </location>
</feature>
<name>A0ABD3T6W1_SINWO</name>
<feature type="domain" description="Concentrative nucleoside transporter N-terminal" evidence="8">
    <location>
        <begin position="239"/>
        <end position="312"/>
    </location>
</feature>
<sequence length="673" mass="75926">MSGIQLIELKKLSENEQQQQPYYNSSFITDDYKNPSVMTDDYKNSSVITYDYKNSSFMTDDNQMAEYNNAHYEMVDTLQTHAQIKLDPELQMGNERIGEKEDLNGCQRGVLRLQTGCYDFLRAKKSTSKYIILIVLAAGYFAYFGYAMYYRFEDEGSHRLLGFTVFAVVLVNGKFFFKRYENKLNIFSESVESAMRSKRLMKARTFTRWFLKVGVFIFLVVYIVLDVAIENPRNLISVAGLALYIIIFYFTSTNPAKVHWHTVFWGIAMQYIFALVILRTQWGSDIFNWLGDRVTELLEYTMAGVKFVFGDLWFQHFFAFKVLSIVVFFAAFINIMYFLGVMQFVIRHLGYFLSFCMDTTPAESINAAGNIFLSMIEAPLMIRPFLADMTKSELHAVMTGGFATIAGTVLGAYIGFGVPAKHLLAASVMSAPAALAMSKLTYPETEPVKASSSDYSRMEKSEERNLIEAASAGATASIKLLGAIAVNIIAFLSLLDFVNSTLIWFGDRVGLQNFSFQFICSYVIYPVAYFMGSAPEDSRKVAEMIGIKTFTNEFIAYSVLSDLISNRQKLENYTTFFNGTRLWSWRGDNILLEITNQTLKGGVISVKSEVIATYALCGFSNFGSIGITLGVMGSLAPNRKKELSRMVLRSMIAGNVSCFLTACIANHSKLLYE</sequence>
<keyword evidence="6 7" id="KW-0472">Membrane</keyword>
<evidence type="ECO:0000259" key="10">
    <source>
        <dbReference type="Pfam" id="PF07670"/>
    </source>
</evidence>
<dbReference type="GO" id="GO:0005886">
    <property type="term" value="C:plasma membrane"/>
    <property type="evidence" value="ECO:0007669"/>
    <property type="project" value="UniProtKB-SubCell"/>
</dbReference>
<evidence type="ECO:0000256" key="3">
    <source>
        <dbReference type="ARBA" id="ARBA00022475"/>
    </source>
</evidence>
<comment type="similarity">
    <text evidence="2 7">Belongs to the concentrative nucleoside transporter (CNT) (TC 2.A.41) family.</text>
</comment>
<feature type="transmembrane region" description="Helical" evidence="7">
    <location>
        <begin position="235"/>
        <end position="251"/>
    </location>
</feature>
<keyword evidence="4 7" id="KW-0812">Transmembrane</keyword>
<evidence type="ECO:0000256" key="1">
    <source>
        <dbReference type="ARBA" id="ARBA00004651"/>
    </source>
</evidence>
<feature type="transmembrane region" description="Helical" evidence="7">
    <location>
        <begin position="326"/>
        <end position="345"/>
    </location>
</feature>
<keyword evidence="7" id="KW-0813">Transport</keyword>
<evidence type="ECO:0000256" key="6">
    <source>
        <dbReference type="ARBA" id="ARBA00023136"/>
    </source>
</evidence>
<evidence type="ECO:0000256" key="2">
    <source>
        <dbReference type="ARBA" id="ARBA00009033"/>
    </source>
</evidence>
<dbReference type="Pfam" id="PF07670">
    <property type="entry name" value="Gate"/>
    <property type="match status" value="1"/>
</dbReference>
<accession>A0ABD3T6W1</accession>
<feature type="transmembrane region" description="Helical" evidence="7">
    <location>
        <begin position="130"/>
        <end position="148"/>
    </location>
</feature>